<name>A0A0G2FC54_9PEZI</name>
<comment type="caution">
    <text evidence="2">The sequence shown here is derived from an EMBL/GenBank/DDBJ whole genome shotgun (WGS) entry which is preliminary data.</text>
</comment>
<gene>
    <name evidence="2" type="ORF">UCDDA912_g07832</name>
</gene>
<organism evidence="2 3">
    <name type="scientific">Diaporthe ampelina</name>
    <dbReference type="NCBI Taxonomy" id="1214573"/>
    <lineage>
        <taxon>Eukaryota</taxon>
        <taxon>Fungi</taxon>
        <taxon>Dikarya</taxon>
        <taxon>Ascomycota</taxon>
        <taxon>Pezizomycotina</taxon>
        <taxon>Sordariomycetes</taxon>
        <taxon>Sordariomycetidae</taxon>
        <taxon>Diaporthales</taxon>
        <taxon>Diaporthaceae</taxon>
        <taxon>Diaporthe</taxon>
    </lineage>
</organism>
<accession>A0A0G2FC54</accession>
<feature type="compositionally biased region" description="Basic and acidic residues" evidence="1">
    <location>
        <begin position="21"/>
        <end position="32"/>
    </location>
</feature>
<dbReference type="AlphaFoldDB" id="A0A0G2FC54"/>
<reference evidence="2 3" key="2">
    <citation type="submission" date="2015-05" db="EMBL/GenBank/DDBJ databases">
        <authorList>
            <person name="Morales-Cruz A."/>
            <person name="Amrine K.C."/>
            <person name="Cantu D."/>
        </authorList>
    </citation>
    <scope>NUCLEOTIDE SEQUENCE [LARGE SCALE GENOMIC DNA]</scope>
    <source>
        <strain evidence="2">DA912</strain>
    </source>
</reference>
<evidence type="ECO:0000313" key="2">
    <source>
        <dbReference type="EMBL" id="KKY32217.1"/>
    </source>
</evidence>
<proteinExistence type="predicted"/>
<dbReference type="Proteomes" id="UP000034680">
    <property type="component" value="Unassembled WGS sequence"/>
</dbReference>
<feature type="region of interest" description="Disordered" evidence="1">
    <location>
        <begin position="1"/>
        <end position="42"/>
    </location>
</feature>
<evidence type="ECO:0000313" key="3">
    <source>
        <dbReference type="Proteomes" id="UP000034680"/>
    </source>
</evidence>
<keyword evidence="3" id="KW-1185">Reference proteome</keyword>
<sequence>MNGTRANHRKHQYRAGQASKKLSEAETKELRSQDYSVSTDGYGRDMGRVLPFKETGVPYTKNYVENKEALDALRKARFDTKVRVWPRDKNGMRLKWADLQTEERPSGDAKDAAEAEKLNIFYPHQNYAGGLLCSAPFSKGDKRFRFESATSGPNKDLPVSRVLAVGEVRFKIMQFLSYHDIGALQGTCTFVAREVMGTPALWDMSHGRCNYSEFTKDEFDLLKKSGDAEPSDKQGNNQFIMVSPTHMGYNKRTFLQTYPTNVAQARGVLCVGRSLQLRGDSIKRVCFNRVGFFDVGVFATYLDMMPNLERADIKDCDLIRYHHVPALLDIVQAHNARHGDKLLFDVAPKYNTGALWENADYGDRKGTFGLTFHPPGTRIPPAVCKLYIYDIAPRLKKTGQMHMMESNALFRRFLEKLPLHSKTVPRMEAVAEYKDYLKRLFARGKTSENQKAKLQIRCTFAELVTIFGKEGWIQLYEDGTTSTSHQGTAATYGVWGDTAECAECRTELPLMYCTTGYVCDSCQMIAAVNNETYHYKDLKMEATEYLGCGRPREPMVPLDKTNMDFSILRDEDDNPRISRLKDFETILSSEVERLKKLFNHCRKMDLNGMVGLCIRDLCIQQTHECDRPPRASDTQMDNWRRVYYRKALPLEEIQKLPKGRVCTLMGQF</sequence>
<dbReference type="EMBL" id="LCUC01000333">
    <property type="protein sequence ID" value="KKY32217.1"/>
    <property type="molecule type" value="Genomic_DNA"/>
</dbReference>
<protein>
    <submittedName>
        <fullName evidence="2">Uncharacterized protein</fullName>
    </submittedName>
</protein>
<dbReference type="OrthoDB" id="5428138at2759"/>
<feature type="compositionally biased region" description="Basic residues" evidence="1">
    <location>
        <begin position="1"/>
        <end position="13"/>
    </location>
</feature>
<evidence type="ECO:0000256" key="1">
    <source>
        <dbReference type="SAM" id="MobiDB-lite"/>
    </source>
</evidence>
<reference evidence="2 3" key="1">
    <citation type="submission" date="2015-05" db="EMBL/GenBank/DDBJ databases">
        <title>Distinctive expansion of gene families associated with plant cell wall degradation and secondary metabolism in the genomes of grapevine trunk pathogens.</title>
        <authorList>
            <person name="Lawrence D.P."/>
            <person name="Travadon R."/>
            <person name="Rolshausen P.E."/>
            <person name="Baumgartner K."/>
        </authorList>
    </citation>
    <scope>NUCLEOTIDE SEQUENCE [LARGE SCALE GENOMIC DNA]</scope>
    <source>
        <strain evidence="2">DA912</strain>
    </source>
</reference>